<evidence type="ECO:0000256" key="1">
    <source>
        <dbReference type="SAM" id="MobiDB-lite"/>
    </source>
</evidence>
<sequence>MVTAPMTEHHVPNQHDTSPAAAQRPRLINAALIEQLRETVGSVTRPWWQGDVVSENGLIYGVNLGGSRPPLIWCFQGYGEFSALAAALGPDQPLYGMRSGHMVVKNTPENQINMAVMFAEELHSLGLSGPLFIGGNCQAAILAQKIAEIFMASGQPVSLLIELNPLFFTPYAGRAALIFGRYDTTNPLHRLHDAETLLRVNLPHSTFDILPSEHGKLFSGRILSLLSDLVRRRMDEASAAYSGSFPIWSLRAEYTLPSRITMTAGCICDIQITLRNTSDVTWAPTYQSGLSVGNHWRRPDGSMLQWLDGQQPLNRPLQPGEMIDIVLLARAPDREGEYMLEVDMQHAGIAWLSELGVEPGRCNVDVLRPS</sequence>
<protein>
    <recommendedName>
        <fullName evidence="4">Thioesterase domain-containing protein</fullName>
    </recommendedName>
</protein>
<comment type="caution">
    <text evidence="2">The sequence shown here is derived from an EMBL/GenBank/DDBJ whole genome shotgun (WGS) entry which is preliminary data.</text>
</comment>
<proteinExistence type="predicted"/>
<evidence type="ECO:0000313" key="3">
    <source>
        <dbReference type="Proteomes" id="UP000186894"/>
    </source>
</evidence>
<dbReference type="Gene3D" id="2.60.40.10">
    <property type="entry name" value="Immunoglobulins"/>
    <property type="match status" value="1"/>
</dbReference>
<reference evidence="2 3" key="1">
    <citation type="submission" date="2016-09" db="EMBL/GenBank/DDBJ databases">
        <title>Rhizobium oryziradicis sp. nov., isolated from the root of rice.</title>
        <authorList>
            <person name="Zhao J."/>
            <person name="Zhang X."/>
        </authorList>
    </citation>
    <scope>NUCLEOTIDE SEQUENCE [LARGE SCALE GENOMIC DNA]</scope>
    <source>
        <strain evidence="2 3">N19</strain>
    </source>
</reference>
<organism evidence="2 3">
    <name type="scientific">Rhizobium oryziradicis</name>
    <dbReference type="NCBI Taxonomy" id="1867956"/>
    <lineage>
        <taxon>Bacteria</taxon>
        <taxon>Pseudomonadati</taxon>
        <taxon>Pseudomonadota</taxon>
        <taxon>Alphaproteobacteria</taxon>
        <taxon>Hyphomicrobiales</taxon>
        <taxon>Rhizobiaceae</taxon>
        <taxon>Rhizobium/Agrobacterium group</taxon>
        <taxon>Rhizobium</taxon>
    </lineage>
</organism>
<dbReference type="Gene3D" id="3.40.50.1820">
    <property type="entry name" value="alpha/beta hydrolase"/>
    <property type="match status" value="1"/>
</dbReference>
<dbReference type="SUPFAM" id="SSF53474">
    <property type="entry name" value="alpha/beta-Hydrolases"/>
    <property type="match status" value="1"/>
</dbReference>
<dbReference type="STRING" id="1867956.BJF95_15590"/>
<gene>
    <name evidence="2" type="ORF">BJF95_15590</name>
</gene>
<dbReference type="Proteomes" id="UP000186894">
    <property type="component" value="Unassembled WGS sequence"/>
</dbReference>
<evidence type="ECO:0008006" key="4">
    <source>
        <dbReference type="Google" id="ProtNLM"/>
    </source>
</evidence>
<dbReference type="InterPro" id="IPR013783">
    <property type="entry name" value="Ig-like_fold"/>
</dbReference>
<name>A0A1Q8ZXC5_9HYPH</name>
<dbReference type="InterPro" id="IPR029058">
    <property type="entry name" value="AB_hydrolase_fold"/>
</dbReference>
<dbReference type="AlphaFoldDB" id="A0A1Q8ZXC5"/>
<evidence type="ECO:0000313" key="2">
    <source>
        <dbReference type="EMBL" id="OLP46740.1"/>
    </source>
</evidence>
<accession>A0A1Q8ZXC5</accession>
<keyword evidence="3" id="KW-1185">Reference proteome</keyword>
<feature type="region of interest" description="Disordered" evidence="1">
    <location>
        <begin position="1"/>
        <end position="21"/>
    </location>
</feature>
<dbReference type="EMBL" id="MKIM01000019">
    <property type="protein sequence ID" value="OLP46740.1"/>
    <property type="molecule type" value="Genomic_DNA"/>
</dbReference>